<sequence>MRPDKRRGRKRKMEAKTTVARPTEKVTEDEQENVELTQDLNKKINFEFKLLYPDDCNNFFTKWGTYFRERIITLQIFKMESTITTFKNAQYNVPHFLSMHT</sequence>
<evidence type="ECO:0000313" key="3">
    <source>
        <dbReference type="Proteomes" id="UP001152795"/>
    </source>
</evidence>
<organism evidence="2 3">
    <name type="scientific">Paramuricea clavata</name>
    <name type="common">Red gorgonian</name>
    <name type="synonym">Violescent sea-whip</name>
    <dbReference type="NCBI Taxonomy" id="317549"/>
    <lineage>
        <taxon>Eukaryota</taxon>
        <taxon>Metazoa</taxon>
        <taxon>Cnidaria</taxon>
        <taxon>Anthozoa</taxon>
        <taxon>Octocorallia</taxon>
        <taxon>Malacalcyonacea</taxon>
        <taxon>Plexauridae</taxon>
        <taxon>Paramuricea</taxon>
    </lineage>
</organism>
<evidence type="ECO:0000313" key="2">
    <source>
        <dbReference type="EMBL" id="CAB4003541.1"/>
    </source>
</evidence>
<reference evidence="2" key="1">
    <citation type="submission" date="2020-04" db="EMBL/GenBank/DDBJ databases">
        <authorList>
            <person name="Alioto T."/>
            <person name="Alioto T."/>
            <person name="Gomez Garrido J."/>
        </authorList>
    </citation>
    <scope>NUCLEOTIDE SEQUENCE</scope>
    <source>
        <strain evidence="2">A484AB</strain>
    </source>
</reference>
<protein>
    <submittedName>
        <fullName evidence="2">Uncharacterized protein</fullName>
    </submittedName>
</protein>
<evidence type="ECO:0000256" key="1">
    <source>
        <dbReference type="SAM" id="MobiDB-lite"/>
    </source>
</evidence>
<keyword evidence="3" id="KW-1185">Reference proteome</keyword>
<feature type="compositionally biased region" description="Basic residues" evidence="1">
    <location>
        <begin position="1"/>
        <end position="13"/>
    </location>
</feature>
<comment type="caution">
    <text evidence="2">The sequence shown here is derived from an EMBL/GenBank/DDBJ whole genome shotgun (WGS) entry which is preliminary data.</text>
</comment>
<name>A0A7D9IDQ0_PARCT</name>
<accession>A0A7D9IDQ0</accession>
<dbReference type="AlphaFoldDB" id="A0A7D9IDQ0"/>
<gene>
    <name evidence="2" type="ORF">PACLA_8A051585</name>
</gene>
<dbReference type="EMBL" id="CACRXK020004657">
    <property type="protein sequence ID" value="CAB4003541.1"/>
    <property type="molecule type" value="Genomic_DNA"/>
</dbReference>
<dbReference type="OrthoDB" id="10053555at2759"/>
<proteinExistence type="predicted"/>
<feature type="region of interest" description="Disordered" evidence="1">
    <location>
        <begin position="1"/>
        <end position="32"/>
    </location>
</feature>
<dbReference type="Proteomes" id="UP001152795">
    <property type="component" value="Unassembled WGS sequence"/>
</dbReference>